<name>A0A6P2C2S4_9ACTN</name>
<comment type="caution">
    <text evidence="1">The sequence shown here is derived from an EMBL/GenBank/DDBJ whole genome shotgun (WGS) entry which is preliminary data.</text>
</comment>
<organism evidence="1 2">
    <name type="scientific">Trebonia kvetii</name>
    <dbReference type="NCBI Taxonomy" id="2480626"/>
    <lineage>
        <taxon>Bacteria</taxon>
        <taxon>Bacillati</taxon>
        <taxon>Actinomycetota</taxon>
        <taxon>Actinomycetes</taxon>
        <taxon>Streptosporangiales</taxon>
        <taxon>Treboniaceae</taxon>
        <taxon>Trebonia</taxon>
    </lineage>
</organism>
<sequence>MYKPSQEALDLHAADVAEAAERGKLLDEARAADAALREAEASRAPVTEVHRLAKDLDAALTAAMRAAYAAQRAEIGPRGYEDRIFHRKAKARPAVHTLTAEAERLLTLRENHRLNRIPEVPPVPAV</sequence>
<evidence type="ECO:0000313" key="1">
    <source>
        <dbReference type="EMBL" id="TVZ05712.1"/>
    </source>
</evidence>
<proteinExistence type="predicted"/>
<reference evidence="1 2" key="1">
    <citation type="submission" date="2018-11" db="EMBL/GenBank/DDBJ databases">
        <title>Trebonia kvetii gen.nov., sp.nov., a novel acidophilic actinobacterium, and proposal of the new actinobacterial family Treboniaceae fam. nov.</title>
        <authorList>
            <person name="Rapoport D."/>
            <person name="Sagova-Mareckova M."/>
            <person name="Sedlacek I."/>
            <person name="Provaznik J."/>
            <person name="Kralova S."/>
            <person name="Pavlinic D."/>
            <person name="Benes V."/>
            <person name="Kopecky J."/>
        </authorList>
    </citation>
    <scope>NUCLEOTIDE SEQUENCE [LARGE SCALE GENOMIC DNA]</scope>
    <source>
        <strain evidence="1 2">15Tr583</strain>
    </source>
</reference>
<keyword evidence="2" id="KW-1185">Reference proteome</keyword>
<evidence type="ECO:0008006" key="3">
    <source>
        <dbReference type="Google" id="ProtNLM"/>
    </source>
</evidence>
<accession>A0A6P2C2S4</accession>
<evidence type="ECO:0000313" key="2">
    <source>
        <dbReference type="Proteomes" id="UP000460272"/>
    </source>
</evidence>
<dbReference type="EMBL" id="RPFW01000002">
    <property type="protein sequence ID" value="TVZ05712.1"/>
    <property type="molecule type" value="Genomic_DNA"/>
</dbReference>
<protein>
    <recommendedName>
        <fullName evidence="3">Plectin</fullName>
    </recommendedName>
</protein>
<gene>
    <name evidence="1" type="ORF">EAS64_14570</name>
</gene>
<dbReference type="Proteomes" id="UP000460272">
    <property type="component" value="Unassembled WGS sequence"/>
</dbReference>
<dbReference type="AlphaFoldDB" id="A0A6P2C2S4"/>